<feature type="non-terminal residue" evidence="1">
    <location>
        <position position="81"/>
    </location>
</feature>
<dbReference type="EMBL" id="REGN01004643">
    <property type="protein sequence ID" value="RNA16728.1"/>
    <property type="molecule type" value="Genomic_DNA"/>
</dbReference>
<dbReference type="STRING" id="10195.A0A3M7R0D3"/>
<reference evidence="1 2" key="1">
    <citation type="journal article" date="2018" name="Sci. Rep.">
        <title>Genomic signatures of local adaptation to the degree of environmental predictability in rotifers.</title>
        <authorList>
            <person name="Franch-Gras L."/>
            <person name="Hahn C."/>
            <person name="Garcia-Roger E.M."/>
            <person name="Carmona M.J."/>
            <person name="Serra M."/>
            <person name="Gomez A."/>
        </authorList>
    </citation>
    <scope>NUCLEOTIDE SEQUENCE [LARGE SCALE GENOMIC DNA]</scope>
    <source>
        <strain evidence="1">HYR1</strain>
    </source>
</reference>
<organism evidence="1 2">
    <name type="scientific">Brachionus plicatilis</name>
    <name type="common">Marine rotifer</name>
    <name type="synonym">Brachionus muelleri</name>
    <dbReference type="NCBI Taxonomy" id="10195"/>
    <lineage>
        <taxon>Eukaryota</taxon>
        <taxon>Metazoa</taxon>
        <taxon>Spiralia</taxon>
        <taxon>Gnathifera</taxon>
        <taxon>Rotifera</taxon>
        <taxon>Eurotatoria</taxon>
        <taxon>Monogononta</taxon>
        <taxon>Pseudotrocha</taxon>
        <taxon>Ploima</taxon>
        <taxon>Brachionidae</taxon>
        <taxon>Brachionus</taxon>
    </lineage>
</organism>
<dbReference type="Gene3D" id="1.10.275.10">
    <property type="entry name" value="Fumarase/aspartase (N-terminal domain)"/>
    <property type="match status" value="1"/>
</dbReference>
<dbReference type="SUPFAM" id="SSF48557">
    <property type="entry name" value="L-aspartase-like"/>
    <property type="match status" value="1"/>
</dbReference>
<evidence type="ECO:0000313" key="2">
    <source>
        <dbReference type="Proteomes" id="UP000276133"/>
    </source>
</evidence>
<keyword evidence="2" id="KW-1185">Reference proteome</keyword>
<protein>
    <submittedName>
        <fullName evidence="1">Adenylosuccinate lyase</fullName>
    </submittedName>
</protein>
<dbReference type="InterPro" id="IPR024083">
    <property type="entry name" value="Fumarase/histidase_N"/>
</dbReference>
<dbReference type="GO" id="GO:0016829">
    <property type="term" value="F:lyase activity"/>
    <property type="evidence" value="ECO:0007669"/>
    <property type="project" value="UniProtKB-KW"/>
</dbReference>
<accession>A0A3M7R0D3</accession>
<dbReference type="OrthoDB" id="406045at2759"/>
<proteinExistence type="predicted"/>
<gene>
    <name evidence="1" type="ORF">BpHYR1_052459</name>
</gene>
<dbReference type="AlphaFoldDB" id="A0A3M7R0D3"/>
<name>A0A3M7R0D3_BRAPC</name>
<sequence>MLRFWQCLVGNNKGAIYVNSQYLKYDSPLGSRYLSKEMLELFSSFKRIRTWRLLWLYLARGEKSLGKLSAEYILSTIKLST</sequence>
<keyword evidence="1" id="KW-0456">Lyase</keyword>
<dbReference type="Proteomes" id="UP000276133">
    <property type="component" value="Unassembled WGS sequence"/>
</dbReference>
<comment type="caution">
    <text evidence="1">The sequence shown here is derived from an EMBL/GenBank/DDBJ whole genome shotgun (WGS) entry which is preliminary data.</text>
</comment>
<dbReference type="InterPro" id="IPR008948">
    <property type="entry name" value="L-Aspartase-like"/>
</dbReference>
<evidence type="ECO:0000313" key="1">
    <source>
        <dbReference type="EMBL" id="RNA16728.1"/>
    </source>
</evidence>